<feature type="compositionally biased region" description="Basic and acidic residues" evidence="1">
    <location>
        <begin position="264"/>
        <end position="275"/>
    </location>
</feature>
<dbReference type="Proteomes" id="UP000291187">
    <property type="component" value="Unassembled WGS sequence"/>
</dbReference>
<sequence length="294" mass="32968">MRPSRIIKPGKRIGHLHVLSHTLAGSWECECDCGRTTTRTTKSLLAAISRGNVSSCGRGCGMRKTTAHRDPIPEPENDPDNNQDIDWDTIINDYHELIDRYRAGGRHPDEDECSTPRMAASGKQERDEWSGDLTGRHVSHFTVLSQSTATQGGRRLCICECECDCGAIFTRSACEIRYAARHGRAQYCTHSCPIRLAELAPIMVGDRIGHLTVTTAPFVTGHERRCECRCDCGAQVVRQVRYLREAERRRLDSRCSPNCPSRWEHVTSSDLDAPRTTHNASDLIGRHNDTREEA</sequence>
<protein>
    <submittedName>
        <fullName evidence="2">Uncharacterized protein</fullName>
    </submittedName>
</protein>
<feature type="compositionally biased region" description="Basic and acidic residues" evidence="1">
    <location>
        <begin position="284"/>
        <end position="294"/>
    </location>
</feature>
<feature type="compositionally biased region" description="Acidic residues" evidence="1">
    <location>
        <begin position="73"/>
        <end position="85"/>
    </location>
</feature>
<comment type="caution">
    <text evidence="2">The sequence shown here is derived from an EMBL/GenBank/DDBJ whole genome shotgun (WGS) entry which is preliminary data.</text>
</comment>
<accession>A0A4V1Y2Q5</accession>
<feature type="region of interest" description="Disordered" evidence="1">
    <location>
        <begin position="264"/>
        <end position="294"/>
    </location>
</feature>
<dbReference type="EMBL" id="RYUM01000003">
    <property type="protein sequence ID" value="RYQ20874.1"/>
    <property type="molecule type" value="Genomic_DNA"/>
</dbReference>
<name>A0A4V1Y2Q5_9BIFI</name>
<gene>
    <name evidence="2" type="ORF">PG2071B_0295</name>
</gene>
<feature type="region of interest" description="Disordered" evidence="1">
    <location>
        <begin position="105"/>
        <end position="130"/>
    </location>
</feature>
<evidence type="ECO:0000313" key="3">
    <source>
        <dbReference type="Proteomes" id="UP000291187"/>
    </source>
</evidence>
<proteinExistence type="predicted"/>
<dbReference type="AlphaFoldDB" id="A0A4V1Y2Q5"/>
<evidence type="ECO:0000313" key="2">
    <source>
        <dbReference type="EMBL" id="RYQ20874.1"/>
    </source>
</evidence>
<evidence type="ECO:0000256" key="1">
    <source>
        <dbReference type="SAM" id="MobiDB-lite"/>
    </source>
</evidence>
<reference evidence="2 3" key="1">
    <citation type="submission" date="2018-12" db="EMBL/GenBank/DDBJ databases">
        <title>Unveiling genomic diversity among members of the Bifidobacterium pseudolongum species, a widely distributed gut commensal of the animal kingdom.</title>
        <authorList>
            <person name="Lugli G.A."/>
            <person name="Duranti S."/>
            <person name="Albert K."/>
            <person name="Mancabelli L."/>
            <person name="Napoli S."/>
            <person name="Viappiani A."/>
            <person name="Anzalone R."/>
            <person name="Longhi G."/>
            <person name="Milani C."/>
            <person name="Turroni F."/>
            <person name="Alessandri G."/>
            <person name="Sela D.A."/>
            <person name="Van Sinderen D."/>
            <person name="Ventura M."/>
        </authorList>
    </citation>
    <scope>NUCLEOTIDE SEQUENCE [LARGE SCALE GENOMIC DNA]</scope>
    <source>
        <strain evidence="2 3">2071B</strain>
    </source>
</reference>
<feature type="region of interest" description="Disordered" evidence="1">
    <location>
        <begin position="60"/>
        <end position="85"/>
    </location>
</feature>
<organism evidence="2 3">
    <name type="scientific">Bifidobacterium pseudolongum subsp. globosum</name>
    <dbReference type="NCBI Taxonomy" id="1690"/>
    <lineage>
        <taxon>Bacteria</taxon>
        <taxon>Bacillati</taxon>
        <taxon>Actinomycetota</taxon>
        <taxon>Actinomycetes</taxon>
        <taxon>Bifidobacteriales</taxon>
        <taxon>Bifidobacteriaceae</taxon>
        <taxon>Bifidobacterium</taxon>
    </lineage>
</organism>